<dbReference type="SMART" id="SM00165">
    <property type="entry name" value="UBA"/>
    <property type="match status" value="1"/>
</dbReference>
<keyword evidence="3 6" id="KW-1133">Transmembrane helix</keyword>
<feature type="compositionally biased region" description="Low complexity" evidence="5">
    <location>
        <begin position="295"/>
        <end position="307"/>
    </location>
</feature>
<comment type="subcellular location">
    <subcellularLocation>
        <location evidence="1">Membrane</location>
        <topology evidence="1">Multi-pass membrane protein</topology>
    </subcellularLocation>
</comment>
<dbReference type="SUPFAM" id="SSF144091">
    <property type="entry name" value="Rhomboid-like"/>
    <property type="match status" value="1"/>
</dbReference>
<sequence length="405" mass="45802">MFTTTGSRGLYKAPLSKGLLLVLNGLTVMLTLLPQYQELFVYNLQAVTHQHQVWRLLCGRLVCLDVKDSFCSSLLIYNFRIFERRFGTRKFASFLLGTWCLSALMDFLLAQAFQFLFDYEVEELPAGLLAPVFSLFVPFYLSIPRMPVTQVLGHIHITNKSLVYIVGLQLLTSSPFMWLLALSGLISGGLYHSNVLRLQKLLFIPSWVSRIGRCILEPLFSSSQPSSETPLGMGATLDIQRQQKMDLLDQQLLLAQYNEARRNTRQQPQPGLLQWTRLFPSLRHRGQNRPPMQPRPQAQTQPSTQPPLLDNSPVAEEQVGVHMCVPVYLYTSAASHHECSISSLSGILMKYSQVMQLLSLSCLVFFFGPQVARLVEMGFSRTDALEALRASNNDINMATNFLLQH</sequence>
<reference evidence="8" key="1">
    <citation type="submission" date="2025-08" db="UniProtKB">
        <authorList>
            <consortium name="Ensembl"/>
        </authorList>
    </citation>
    <scope>IDENTIFICATION</scope>
</reference>
<evidence type="ECO:0000256" key="6">
    <source>
        <dbReference type="SAM" id="Phobius"/>
    </source>
</evidence>
<feature type="region of interest" description="Disordered" evidence="5">
    <location>
        <begin position="284"/>
        <end position="311"/>
    </location>
</feature>
<dbReference type="GO" id="GO:0016020">
    <property type="term" value="C:membrane"/>
    <property type="evidence" value="ECO:0007669"/>
    <property type="project" value="UniProtKB-SubCell"/>
</dbReference>
<dbReference type="PROSITE" id="PS50030">
    <property type="entry name" value="UBA"/>
    <property type="match status" value="1"/>
</dbReference>
<dbReference type="SUPFAM" id="SSF46934">
    <property type="entry name" value="UBA-like"/>
    <property type="match status" value="1"/>
</dbReference>
<dbReference type="STRING" id="1841481.ENSSLDP00000019628"/>
<organism evidence="8 9">
    <name type="scientific">Seriola lalandi dorsalis</name>
    <dbReference type="NCBI Taxonomy" id="1841481"/>
    <lineage>
        <taxon>Eukaryota</taxon>
        <taxon>Metazoa</taxon>
        <taxon>Chordata</taxon>
        <taxon>Craniata</taxon>
        <taxon>Vertebrata</taxon>
        <taxon>Euteleostomi</taxon>
        <taxon>Actinopterygii</taxon>
        <taxon>Neopterygii</taxon>
        <taxon>Teleostei</taxon>
        <taxon>Neoteleostei</taxon>
        <taxon>Acanthomorphata</taxon>
        <taxon>Carangaria</taxon>
        <taxon>Carangiformes</taxon>
        <taxon>Carangidae</taxon>
        <taxon>Seriola</taxon>
    </lineage>
</organism>
<proteinExistence type="predicted"/>
<evidence type="ECO:0000313" key="9">
    <source>
        <dbReference type="Proteomes" id="UP000261360"/>
    </source>
</evidence>
<dbReference type="Ensembl" id="ENSSLDT00000020287.1">
    <property type="protein sequence ID" value="ENSSLDP00000019628.1"/>
    <property type="gene ID" value="ENSSLDG00000015330.1"/>
</dbReference>
<dbReference type="AlphaFoldDB" id="A0A3B4XUN4"/>
<dbReference type="InterPro" id="IPR015940">
    <property type="entry name" value="UBA"/>
</dbReference>
<dbReference type="CDD" id="cd14305">
    <property type="entry name" value="UBA_UBAC2"/>
    <property type="match status" value="1"/>
</dbReference>
<dbReference type="GeneTree" id="ENSGT00950000182999"/>
<dbReference type="Gene3D" id="1.20.1540.10">
    <property type="entry name" value="Rhomboid-like"/>
    <property type="match status" value="1"/>
</dbReference>
<dbReference type="GO" id="GO:0004252">
    <property type="term" value="F:serine-type endopeptidase activity"/>
    <property type="evidence" value="ECO:0007669"/>
    <property type="project" value="TreeGrafter"/>
</dbReference>
<dbReference type="InterPro" id="IPR009060">
    <property type="entry name" value="UBA-like_sf"/>
</dbReference>
<dbReference type="PANTHER" id="PTHR43066:SF21">
    <property type="entry name" value="UBIQUITIN-ASSOCIATED DOMAIN-CONTAINING PROTEIN 2"/>
    <property type="match status" value="1"/>
</dbReference>
<accession>A0A3B4XUN4</accession>
<keyword evidence="4 6" id="KW-0472">Membrane</keyword>
<evidence type="ECO:0000256" key="5">
    <source>
        <dbReference type="SAM" id="MobiDB-lite"/>
    </source>
</evidence>
<keyword evidence="9" id="KW-1185">Reference proteome</keyword>
<dbReference type="Gene3D" id="1.10.8.10">
    <property type="entry name" value="DNA helicase RuvA subunit, C-terminal domain"/>
    <property type="match status" value="1"/>
</dbReference>
<name>A0A3B4XUN4_SERLL</name>
<reference evidence="8" key="2">
    <citation type="submission" date="2025-09" db="UniProtKB">
        <authorList>
            <consortium name="Ensembl"/>
        </authorList>
    </citation>
    <scope>IDENTIFICATION</scope>
</reference>
<evidence type="ECO:0000259" key="7">
    <source>
        <dbReference type="PROSITE" id="PS50030"/>
    </source>
</evidence>
<feature type="transmembrane region" description="Helical" evidence="6">
    <location>
        <begin position="15"/>
        <end position="33"/>
    </location>
</feature>
<evidence type="ECO:0000256" key="3">
    <source>
        <dbReference type="ARBA" id="ARBA00022989"/>
    </source>
</evidence>
<feature type="transmembrane region" description="Helical" evidence="6">
    <location>
        <begin position="162"/>
        <end position="191"/>
    </location>
</feature>
<evidence type="ECO:0000313" key="8">
    <source>
        <dbReference type="Ensembl" id="ENSSLDP00000019628.1"/>
    </source>
</evidence>
<feature type="domain" description="UBA" evidence="7">
    <location>
        <begin position="371"/>
        <end position="405"/>
    </location>
</feature>
<dbReference type="Pfam" id="PF00627">
    <property type="entry name" value="UBA"/>
    <property type="match status" value="1"/>
</dbReference>
<feature type="transmembrane region" description="Helical" evidence="6">
    <location>
        <begin position="91"/>
        <end position="112"/>
    </location>
</feature>
<evidence type="ECO:0000256" key="1">
    <source>
        <dbReference type="ARBA" id="ARBA00004141"/>
    </source>
</evidence>
<dbReference type="PANTHER" id="PTHR43066">
    <property type="entry name" value="RHOMBOID-RELATED PROTEIN"/>
    <property type="match status" value="1"/>
</dbReference>
<evidence type="ECO:0000256" key="4">
    <source>
        <dbReference type="ARBA" id="ARBA00023136"/>
    </source>
</evidence>
<protein>
    <submittedName>
        <fullName evidence="8">UBA domain containing 2</fullName>
    </submittedName>
</protein>
<dbReference type="Proteomes" id="UP000261360">
    <property type="component" value="Unplaced"/>
</dbReference>
<feature type="transmembrane region" description="Helical" evidence="6">
    <location>
        <begin position="124"/>
        <end position="141"/>
    </location>
</feature>
<dbReference type="InterPro" id="IPR041928">
    <property type="entry name" value="UBA_UBAC2"/>
</dbReference>
<dbReference type="InterPro" id="IPR035952">
    <property type="entry name" value="Rhomboid-like_sf"/>
</dbReference>
<keyword evidence="2 6" id="KW-0812">Transmembrane</keyword>
<evidence type="ECO:0000256" key="2">
    <source>
        <dbReference type="ARBA" id="ARBA00022692"/>
    </source>
</evidence>